<dbReference type="InterPro" id="IPR023210">
    <property type="entry name" value="NADP_OxRdtase_dom"/>
</dbReference>
<dbReference type="InterPro" id="IPR036812">
    <property type="entry name" value="NAD(P)_OxRdtase_dom_sf"/>
</dbReference>
<dbReference type="GO" id="GO:0005829">
    <property type="term" value="C:cytosol"/>
    <property type="evidence" value="ECO:0007669"/>
    <property type="project" value="TreeGrafter"/>
</dbReference>
<dbReference type="InterPro" id="IPR050523">
    <property type="entry name" value="AKR_Detox_Biosynth"/>
</dbReference>
<evidence type="ECO:0000256" key="2">
    <source>
        <dbReference type="ARBA" id="ARBA00038157"/>
    </source>
</evidence>
<organism evidence="4 5">
    <name type="scientific">Penicilliopsis zonata CBS 506.65</name>
    <dbReference type="NCBI Taxonomy" id="1073090"/>
    <lineage>
        <taxon>Eukaryota</taxon>
        <taxon>Fungi</taxon>
        <taxon>Dikarya</taxon>
        <taxon>Ascomycota</taxon>
        <taxon>Pezizomycotina</taxon>
        <taxon>Eurotiomycetes</taxon>
        <taxon>Eurotiomycetidae</taxon>
        <taxon>Eurotiales</taxon>
        <taxon>Aspergillaceae</taxon>
        <taxon>Penicilliopsis</taxon>
    </lineage>
</organism>
<evidence type="ECO:0000256" key="1">
    <source>
        <dbReference type="ARBA" id="ARBA00023002"/>
    </source>
</evidence>
<dbReference type="EMBL" id="KV878339">
    <property type="protein sequence ID" value="OJJ48557.1"/>
    <property type="molecule type" value="Genomic_DNA"/>
</dbReference>
<dbReference type="PANTHER" id="PTHR43364">
    <property type="entry name" value="NADH-SPECIFIC METHYLGLYOXAL REDUCTASE-RELATED"/>
    <property type="match status" value="1"/>
</dbReference>
<dbReference type="PRINTS" id="PR00069">
    <property type="entry name" value="ALDKETRDTASE"/>
</dbReference>
<evidence type="ECO:0000313" key="5">
    <source>
        <dbReference type="Proteomes" id="UP000184188"/>
    </source>
</evidence>
<accession>A0A1L9SNE0</accession>
<evidence type="ECO:0000259" key="3">
    <source>
        <dbReference type="Pfam" id="PF00248"/>
    </source>
</evidence>
<dbReference type="CDD" id="cd19075">
    <property type="entry name" value="AKR_AKR7A1-5"/>
    <property type="match status" value="1"/>
</dbReference>
<dbReference type="AlphaFoldDB" id="A0A1L9SNE0"/>
<dbReference type="VEuPathDB" id="FungiDB:ASPZODRAFT_150759"/>
<dbReference type="RefSeq" id="XP_022583067.1">
    <property type="nucleotide sequence ID" value="XM_022725663.1"/>
</dbReference>
<dbReference type="Proteomes" id="UP000184188">
    <property type="component" value="Unassembled WGS sequence"/>
</dbReference>
<dbReference type="PANTHER" id="PTHR43364:SF4">
    <property type="entry name" value="NAD(P)-LINKED OXIDOREDUCTASE SUPERFAMILY PROTEIN"/>
    <property type="match status" value="1"/>
</dbReference>
<dbReference type="Gene3D" id="3.20.20.100">
    <property type="entry name" value="NADP-dependent oxidoreductase domain"/>
    <property type="match status" value="1"/>
</dbReference>
<dbReference type="GeneID" id="34612128"/>
<name>A0A1L9SNE0_9EURO</name>
<sequence>MMDVIFGAGSIGYTGRDSPEDVVQILDLLRREGVSRIDTAQGYGASEELLGKAGVVARGFSIDTKYSGVMSPTPSSREGLIAAAEESLRKLNASKVDVYYLHSPDERASLEDLLAGIDELYRRGAFARFGLSNFTGEGVEAVIRIASEKGYVLPSVFQGNYSAVCRRVETEVMPVLRKHHIPFIAYSPNAGGFLTKSPEEILGGQTGGRWQSGTRLGSMYHALFTTEGMLRFLREWSQIADEAGIPKAELAYRWVVFNSCLREEYGDAIIFGARNLHQLEETLAAIKKGPLAQREQDRIQALWKDAEEDSFLDNYNSYIKFHL</sequence>
<protein>
    <recommendedName>
        <fullName evidence="3">NADP-dependent oxidoreductase domain-containing protein</fullName>
    </recommendedName>
</protein>
<comment type="similarity">
    <text evidence="2">Belongs to the aldo/keto reductase family. Aldo/keto reductase 2 subfamily.</text>
</comment>
<dbReference type="InterPro" id="IPR020471">
    <property type="entry name" value="AKR"/>
</dbReference>
<dbReference type="SUPFAM" id="SSF51430">
    <property type="entry name" value="NAD(P)-linked oxidoreductase"/>
    <property type="match status" value="1"/>
</dbReference>
<keyword evidence="5" id="KW-1185">Reference proteome</keyword>
<dbReference type="Pfam" id="PF00248">
    <property type="entry name" value="Aldo_ket_red"/>
    <property type="match status" value="1"/>
</dbReference>
<dbReference type="GO" id="GO:0016491">
    <property type="term" value="F:oxidoreductase activity"/>
    <property type="evidence" value="ECO:0007669"/>
    <property type="project" value="UniProtKB-KW"/>
</dbReference>
<dbReference type="OrthoDB" id="48988at2759"/>
<dbReference type="STRING" id="1073090.A0A1L9SNE0"/>
<proteinExistence type="inferred from homology"/>
<feature type="domain" description="NADP-dependent oxidoreductase" evidence="3">
    <location>
        <begin position="4"/>
        <end position="303"/>
    </location>
</feature>
<keyword evidence="1" id="KW-0560">Oxidoreductase</keyword>
<gene>
    <name evidence="4" type="ORF">ASPZODRAFT_150759</name>
</gene>
<reference evidence="5" key="1">
    <citation type="journal article" date="2017" name="Genome Biol.">
        <title>Comparative genomics reveals high biological diversity and specific adaptations in the industrially and medically important fungal genus Aspergillus.</title>
        <authorList>
            <person name="de Vries R.P."/>
            <person name="Riley R."/>
            <person name="Wiebenga A."/>
            <person name="Aguilar-Osorio G."/>
            <person name="Amillis S."/>
            <person name="Uchima C.A."/>
            <person name="Anderluh G."/>
            <person name="Asadollahi M."/>
            <person name="Askin M."/>
            <person name="Barry K."/>
            <person name="Battaglia E."/>
            <person name="Bayram O."/>
            <person name="Benocci T."/>
            <person name="Braus-Stromeyer S.A."/>
            <person name="Caldana C."/>
            <person name="Canovas D."/>
            <person name="Cerqueira G.C."/>
            <person name="Chen F."/>
            <person name="Chen W."/>
            <person name="Choi C."/>
            <person name="Clum A."/>
            <person name="Dos Santos R.A."/>
            <person name="Damasio A.R."/>
            <person name="Diallinas G."/>
            <person name="Emri T."/>
            <person name="Fekete E."/>
            <person name="Flipphi M."/>
            <person name="Freyberg S."/>
            <person name="Gallo A."/>
            <person name="Gournas C."/>
            <person name="Habgood R."/>
            <person name="Hainaut M."/>
            <person name="Harispe M.L."/>
            <person name="Henrissat B."/>
            <person name="Hilden K.S."/>
            <person name="Hope R."/>
            <person name="Hossain A."/>
            <person name="Karabika E."/>
            <person name="Karaffa L."/>
            <person name="Karanyi Z."/>
            <person name="Krasevec N."/>
            <person name="Kuo A."/>
            <person name="Kusch H."/>
            <person name="LaButti K."/>
            <person name="Lagendijk E.L."/>
            <person name="Lapidus A."/>
            <person name="Levasseur A."/>
            <person name="Lindquist E."/>
            <person name="Lipzen A."/>
            <person name="Logrieco A.F."/>
            <person name="MacCabe A."/>
            <person name="Maekelae M.R."/>
            <person name="Malavazi I."/>
            <person name="Melin P."/>
            <person name="Meyer V."/>
            <person name="Mielnichuk N."/>
            <person name="Miskei M."/>
            <person name="Molnar A.P."/>
            <person name="Mule G."/>
            <person name="Ngan C.Y."/>
            <person name="Orejas M."/>
            <person name="Orosz E."/>
            <person name="Ouedraogo J.P."/>
            <person name="Overkamp K.M."/>
            <person name="Park H.-S."/>
            <person name="Perrone G."/>
            <person name="Piumi F."/>
            <person name="Punt P.J."/>
            <person name="Ram A.F."/>
            <person name="Ramon A."/>
            <person name="Rauscher S."/>
            <person name="Record E."/>
            <person name="Riano-Pachon D.M."/>
            <person name="Robert V."/>
            <person name="Roehrig J."/>
            <person name="Ruller R."/>
            <person name="Salamov A."/>
            <person name="Salih N.S."/>
            <person name="Samson R.A."/>
            <person name="Sandor E."/>
            <person name="Sanguinetti M."/>
            <person name="Schuetze T."/>
            <person name="Sepcic K."/>
            <person name="Shelest E."/>
            <person name="Sherlock G."/>
            <person name="Sophianopoulou V."/>
            <person name="Squina F.M."/>
            <person name="Sun H."/>
            <person name="Susca A."/>
            <person name="Todd R.B."/>
            <person name="Tsang A."/>
            <person name="Unkles S.E."/>
            <person name="van de Wiele N."/>
            <person name="van Rossen-Uffink D."/>
            <person name="Oliveira J.V."/>
            <person name="Vesth T.C."/>
            <person name="Visser J."/>
            <person name="Yu J.-H."/>
            <person name="Zhou M."/>
            <person name="Andersen M.R."/>
            <person name="Archer D.B."/>
            <person name="Baker S.E."/>
            <person name="Benoit I."/>
            <person name="Brakhage A.A."/>
            <person name="Braus G.H."/>
            <person name="Fischer R."/>
            <person name="Frisvad J.C."/>
            <person name="Goldman G.H."/>
            <person name="Houbraken J."/>
            <person name="Oakley B."/>
            <person name="Pocsi I."/>
            <person name="Scazzocchio C."/>
            <person name="Seiboth B."/>
            <person name="vanKuyk P.A."/>
            <person name="Wortman J."/>
            <person name="Dyer P.S."/>
            <person name="Grigoriev I.V."/>
        </authorList>
    </citation>
    <scope>NUCLEOTIDE SEQUENCE [LARGE SCALE GENOMIC DNA]</scope>
    <source>
        <strain evidence="5">CBS 506.65</strain>
    </source>
</reference>
<evidence type="ECO:0000313" key="4">
    <source>
        <dbReference type="EMBL" id="OJJ48557.1"/>
    </source>
</evidence>